<evidence type="ECO:0000259" key="1">
    <source>
        <dbReference type="Pfam" id="PF12358"/>
    </source>
</evidence>
<feature type="domain" description="DUF3644" evidence="1">
    <location>
        <begin position="10"/>
        <end position="203"/>
    </location>
</feature>
<reference evidence="2 3" key="1">
    <citation type="submission" date="2020-11" db="EMBL/GenBank/DDBJ databases">
        <title>Kaistella gelatinilytica sp. nov., a flavobacterium isolated from Antarctic Soil.</title>
        <authorList>
            <person name="Li J."/>
        </authorList>
    </citation>
    <scope>NUCLEOTIDE SEQUENCE [LARGE SCALE GENOMIC DNA]</scope>
    <source>
        <strain evidence="2 3">G5-32</strain>
    </source>
</reference>
<accession>A0ABS0F8Y9</accession>
<dbReference type="EMBL" id="JADPVI010000001">
    <property type="protein sequence ID" value="MBF8456169.1"/>
    <property type="molecule type" value="Genomic_DNA"/>
</dbReference>
<keyword evidence="3" id="KW-1185">Reference proteome</keyword>
<organism evidence="2 3">
    <name type="scientific">Kaistella gelatinilytica</name>
    <dbReference type="NCBI Taxonomy" id="2787636"/>
    <lineage>
        <taxon>Bacteria</taxon>
        <taxon>Pseudomonadati</taxon>
        <taxon>Bacteroidota</taxon>
        <taxon>Flavobacteriia</taxon>
        <taxon>Flavobacteriales</taxon>
        <taxon>Weeksellaceae</taxon>
        <taxon>Chryseobacterium group</taxon>
        <taxon>Kaistella</taxon>
    </lineage>
</organism>
<dbReference type="Pfam" id="PF12358">
    <property type="entry name" value="DUF3644"/>
    <property type="match status" value="1"/>
</dbReference>
<evidence type="ECO:0000313" key="2">
    <source>
        <dbReference type="EMBL" id="MBF8456169.1"/>
    </source>
</evidence>
<gene>
    <name evidence="2" type="ORF">IV494_03150</name>
</gene>
<dbReference type="RefSeq" id="WP_196078709.1">
    <property type="nucleotide sequence ID" value="NZ_JADPVI010000001.1"/>
</dbReference>
<comment type="caution">
    <text evidence="2">The sequence shown here is derived from an EMBL/GenBank/DDBJ whole genome shotgun (WGS) entry which is preliminary data.</text>
</comment>
<proteinExistence type="predicted"/>
<dbReference type="InterPro" id="IPR022104">
    <property type="entry name" value="DUF3644"/>
</dbReference>
<sequence length="327" mass="38045">MKVNKTYRSLLDKSINSMLSAIEIYNKPNFTYREETFAILAVNSWELILKAHLLKMCKYKMNNLYILEPTIKGNGQKSIRTKPKLNRANNPMTIGIFDAIKKIEERGTAISVNLKNSIESLVELRDNAIHFHNEKEISTELQELGFGCIKNYMNLIKNWNLEIDLSNYNFYLMPLAYVDSKIEASSITTEEVKKYINFVKNKVNNSLDDEYTVAISIDIHFKKSNSFESIAMRYAEDGIQIKLSEEDIKNRFPMTTKNLTDSAKSRYDNFKQGVDFNKAMKLIKTNKKLCYIRQLDPDNIKTITKPFYSTNIWKELDKIYNKKAKAI</sequence>
<evidence type="ECO:0000313" key="3">
    <source>
        <dbReference type="Proteomes" id="UP000660070"/>
    </source>
</evidence>
<name>A0ABS0F8Y9_9FLAO</name>
<protein>
    <submittedName>
        <fullName evidence="2">DUF3644 domain-containing protein</fullName>
    </submittedName>
</protein>
<dbReference type="Proteomes" id="UP000660070">
    <property type="component" value="Unassembled WGS sequence"/>
</dbReference>